<accession>A0AAV2NMP0</accession>
<sequence>MDGKYGRGESGGETSAAFRGIGVYDRLVGRLKGKLSRTVGDEWWKRNEERVEKSSSRYNCQLEIENLIYVKRYVPRARIIKLKIKVARDGAAQNRYRQRMGRRPPILDDFGEVTVSCLSLARVHPLTFPLTLSPGGVRHPRNFARVALNRGINQVGRAQNSEIQFRYGVRTVLSSSILRYDVNSAERLFAREKSTPNRLASLSALARS</sequence>
<organism evidence="1 2">
    <name type="scientific">Lasius platythorax</name>
    <dbReference type="NCBI Taxonomy" id="488582"/>
    <lineage>
        <taxon>Eukaryota</taxon>
        <taxon>Metazoa</taxon>
        <taxon>Ecdysozoa</taxon>
        <taxon>Arthropoda</taxon>
        <taxon>Hexapoda</taxon>
        <taxon>Insecta</taxon>
        <taxon>Pterygota</taxon>
        <taxon>Neoptera</taxon>
        <taxon>Endopterygota</taxon>
        <taxon>Hymenoptera</taxon>
        <taxon>Apocrita</taxon>
        <taxon>Aculeata</taxon>
        <taxon>Formicoidea</taxon>
        <taxon>Formicidae</taxon>
        <taxon>Formicinae</taxon>
        <taxon>Lasius</taxon>
        <taxon>Lasius</taxon>
    </lineage>
</organism>
<dbReference type="AlphaFoldDB" id="A0AAV2NMP0"/>
<proteinExistence type="predicted"/>
<reference evidence="1" key="1">
    <citation type="submission" date="2024-04" db="EMBL/GenBank/DDBJ databases">
        <authorList>
            <consortium name="Molecular Ecology Group"/>
        </authorList>
    </citation>
    <scope>NUCLEOTIDE SEQUENCE</scope>
</reference>
<dbReference type="Proteomes" id="UP001497644">
    <property type="component" value="Chromosome 3"/>
</dbReference>
<evidence type="ECO:0000313" key="1">
    <source>
        <dbReference type="EMBL" id="CAL1681569.1"/>
    </source>
</evidence>
<keyword evidence="2" id="KW-1185">Reference proteome</keyword>
<gene>
    <name evidence="1" type="ORF">LPLAT_LOCUS7566</name>
</gene>
<evidence type="ECO:0000313" key="2">
    <source>
        <dbReference type="Proteomes" id="UP001497644"/>
    </source>
</evidence>
<name>A0AAV2NMP0_9HYME</name>
<protein>
    <submittedName>
        <fullName evidence="1">Uncharacterized protein</fullName>
    </submittedName>
</protein>
<dbReference type="EMBL" id="OZ034826">
    <property type="protein sequence ID" value="CAL1681569.1"/>
    <property type="molecule type" value="Genomic_DNA"/>
</dbReference>